<gene>
    <name evidence="2" type="ORF">BU16DRAFT_531212</name>
</gene>
<sequence length="300" mass="33879">MPHKHKRKDLDVSTFDLPPTSRAAPLPTRKPTADKSKPLKKRKQRIEGYGVDDTPKAFSRLMHFQSTGKGDPKGLDDGERKSKKRKLEDGTSTSSKKPAKDVVAPMKIMPGERMSDFAQRVNQALPVSGLSRKGKKVDGVKERLTKHNKKLAKLQKGWREEEVRIRDKEEEARELAEEEQDEIDAIWEDKTAPLPGKRGKKNKRRKVVGEQDDSDGDPWEALMATREQPKGLHDVVQAPPVFTTIPREKFKVRNGAKAEVADVPNKAGSLRRREELGEQRRGIIEQYRAMMDGKRGVAAV</sequence>
<protein>
    <recommendedName>
        <fullName evidence="4">Urease accessory protein UreD</fullName>
    </recommendedName>
</protein>
<reference evidence="2" key="1">
    <citation type="journal article" date="2020" name="Stud. Mycol.">
        <title>101 Dothideomycetes genomes: a test case for predicting lifestyles and emergence of pathogens.</title>
        <authorList>
            <person name="Haridas S."/>
            <person name="Albert R."/>
            <person name="Binder M."/>
            <person name="Bloem J."/>
            <person name="Labutti K."/>
            <person name="Salamov A."/>
            <person name="Andreopoulos B."/>
            <person name="Baker S."/>
            <person name="Barry K."/>
            <person name="Bills G."/>
            <person name="Bluhm B."/>
            <person name="Cannon C."/>
            <person name="Castanera R."/>
            <person name="Culley D."/>
            <person name="Daum C."/>
            <person name="Ezra D."/>
            <person name="Gonzalez J."/>
            <person name="Henrissat B."/>
            <person name="Kuo A."/>
            <person name="Liang C."/>
            <person name="Lipzen A."/>
            <person name="Lutzoni F."/>
            <person name="Magnuson J."/>
            <person name="Mondo S."/>
            <person name="Nolan M."/>
            <person name="Ohm R."/>
            <person name="Pangilinan J."/>
            <person name="Park H.-J."/>
            <person name="Ramirez L."/>
            <person name="Alfaro M."/>
            <person name="Sun H."/>
            <person name="Tritt A."/>
            <person name="Yoshinaga Y."/>
            <person name="Zwiers L.-H."/>
            <person name="Turgeon B."/>
            <person name="Goodwin S."/>
            <person name="Spatafora J."/>
            <person name="Crous P."/>
            <person name="Grigoriev I."/>
        </authorList>
    </citation>
    <scope>NUCLEOTIDE SEQUENCE</scope>
    <source>
        <strain evidence="2">CBS 269.34</strain>
    </source>
</reference>
<feature type="region of interest" description="Disordered" evidence="1">
    <location>
        <begin position="166"/>
        <end position="239"/>
    </location>
</feature>
<organism evidence="2 3">
    <name type="scientific">Lophium mytilinum</name>
    <dbReference type="NCBI Taxonomy" id="390894"/>
    <lineage>
        <taxon>Eukaryota</taxon>
        <taxon>Fungi</taxon>
        <taxon>Dikarya</taxon>
        <taxon>Ascomycota</taxon>
        <taxon>Pezizomycotina</taxon>
        <taxon>Dothideomycetes</taxon>
        <taxon>Pleosporomycetidae</taxon>
        <taxon>Mytilinidiales</taxon>
        <taxon>Mytilinidiaceae</taxon>
        <taxon>Lophium</taxon>
    </lineage>
</organism>
<feature type="compositionally biased region" description="Acidic residues" evidence="1">
    <location>
        <begin position="176"/>
        <end position="186"/>
    </location>
</feature>
<evidence type="ECO:0008006" key="4">
    <source>
        <dbReference type="Google" id="ProtNLM"/>
    </source>
</evidence>
<name>A0A6A6QCC6_9PEZI</name>
<accession>A0A6A6QCC6</accession>
<dbReference type="PANTHER" id="PTHR40644">
    <property type="entry name" value="UPF0653 PROTEIN C607.02C"/>
    <property type="match status" value="1"/>
</dbReference>
<feature type="compositionally biased region" description="Basic residues" evidence="1">
    <location>
        <begin position="197"/>
        <end position="206"/>
    </location>
</feature>
<evidence type="ECO:0000313" key="3">
    <source>
        <dbReference type="Proteomes" id="UP000799750"/>
    </source>
</evidence>
<feature type="region of interest" description="Disordered" evidence="1">
    <location>
        <begin position="1"/>
        <end position="106"/>
    </location>
</feature>
<keyword evidence="3" id="KW-1185">Reference proteome</keyword>
<evidence type="ECO:0000256" key="1">
    <source>
        <dbReference type="SAM" id="MobiDB-lite"/>
    </source>
</evidence>
<feature type="compositionally biased region" description="Basic and acidic residues" evidence="1">
    <location>
        <begin position="70"/>
        <end position="80"/>
    </location>
</feature>
<evidence type="ECO:0000313" key="2">
    <source>
        <dbReference type="EMBL" id="KAF2489714.1"/>
    </source>
</evidence>
<dbReference type="EMBL" id="MU004198">
    <property type="protein sequence ID" value="KAF2489714.1"/>
    <property type="molecule type" value="Genomic_DNA"/>
</dbReference>
<dbReference type="PANTHER" id="PTHR40644:SF1">
    <property type="entry name" value="UPF0653 PROTEIN C607.02C"/>
    <property type="match status" value="1"/>
</dbReference>
<proteinExistence type="predicted"/>
<dbReference type="OrthoDB" id="5876637at2759"/>
<feature type="compositionally biased region" description="Basic and acidic residues" evidence="1">
    <location>
        <begin position="166"/>
        <end position="175"/>
    </location>
</feature>
<dbReference type="AlphaFoldDB" id="A0A6A6QCC6"/>
<dbReference type="Proteomes" id="UP000799750">
    <property type="component" value="Unassembled WGS sequence"/>
</dbReference>